<dbReference type="PANTHER" id="PTHR11461">
    <property type="entry name" value="SERINE PROTEASE INHIBITOR, SERPIN"/>
    <property type="match status" value="1"/>
</dbReference>
<feature type="domain" description="Serpin" evidence="5">
    <location>
        <begin position="28"/>
        <end position="392"/>
    </location>
</feature>
<dbReference type="InterPro" id="IPR023795">
    <property type="entry name" value="Serpin_CS"/>
</dbReference>
<dbReference type="GO" id="GO:0005615">
    <property type="term" value="C:extracellular space"/>
    <property type="evidence" value="ECO:0007669"/>
    <property type="project" value="InterPro"/>
</dbReference>
<dbReference type="Gene3D" id="3.30.497.10">
    <property type="entry name" value="Antithrombin, subunit I, domain 2"/>
    <property type="match status" value="1"/>
</dbReference>
<feature type="chain" id="PRO_5022679750" description="Serpin domain-containing protein" evidence="4">
    <location>
        <begin position="17"/>
        <end position="395"/>
    </location>
</feature>
<keyword evidence="1" id="KW-0646">Protease inhibitor</keyword>
<evidence type="ECO:0000256" key="2">
    <source>
        <dbReference type="ARBA" id="ARBA00022900"/>
    </source>
</evidence>
<evidence type="ECO:0000259" key="5">
    <source>
        <dbReference type="SMART" id="SM00093"/>
    </source>
</evidence>
<dbReference type="Proteomes" id="UP000324832">
    <property type="component" value="Unassembled WGS sequence"/>
</dbReference>
<dbReference type="PANTHER" id="PTHR11461:SF367">
    <property type="entry name" value="GH21475P-RELATED"/>
    <property type="match status" value="1"/>
</dbReference>
<dbReference type="SMART" id="SM00093">
    <property type="entry name" value="SERPIN"/>
    <property type="match status" value="1"/>
</dbReference>
<organism evidence="6 7">
    <name type="scientific">Leptidea sinapis</name>
    <dbReference type="NCBI Taxonomy" id="189913"/>
    <lineage>
        <taxon>Eukaryota</taxon>
        <taxon>Metazoa</taxon>
        <taxon>Ecdysozoa</taxon>
        <taxon>Arthropoda</taxon>
        <taxon>Hexapoda</taxon>
        <taxon>Insecta</taxon>
        <taxon>Pterygota</taxon>
        <taxon>Neoptera</taxon>
        <taxon>Endopterygota</taxon>
        <taxon>Lepidoptera</taxon>
        <taxon>Glossata</taxon>
        <taxon>Ditrysia</taxon>
        <taxon>Papilionoidea</taxon>
        <taxon>Pieridae</taxon>
        <taxon>Dismorphiinae</taxon>
        <taxon>Leptidea</taxon>
    </lineage>
</organism>
<sequence>MKTLVLTLLFVATCSAVDFSERASNFSIELLHYTQLEKEGHVVISPFGIWTLMTGVALGATGESEKQLLRAFFLPRDEADIVKGYRDLTKTVLDPRTSDVKLASKNFMFLDRGFEVYNTFKSKMVNDFGAMVNILNFADPNSAARDANSIIQGSGAMVSNVLKSTDFKESRMILTNAISFKGLWMSPFNKSETTLESFYDEQRNLIGKVNMMYQRAEFAYSSMPSMKSLIVELPYGKDKKYCMLLILPHHKVSVADVYKKFASVSFKDIFAKLQKDVDEYGFEEIEVKLPRFKISTNVVLNSPLNNMGVYDIFDQVSASFKKVSSESIYVSAIVHKADIEVTESGTVASASTSAYFADRISTPTFNADRPFLYFVMEKPTATVIFSGIYSKPSVF</sequence>
<dbReference type="SUPFAM" id="SSF56574">
    <property type="entry name" value="Serpins"/>
    <property type="match status" value="1"/>
</dbReference>
<dbReference type="InterPro" id="IPR036186">
    <property type="entry name" value="Serpin_sf"/>
</dbReference>
<accession>A0A5E4Q6I3</accession>
<dbReference type="Gene3D" id="2.30.39.10">
    <property type="entry name" value="Alpha-1-antitrypsin, domain 1"/>
    <property type="match status" value="1"/>
</dbReference>
<dbReference type="CDD" id="cd19598">
    <property type="entry name" value="serpin77Ba-like_insects"/>
    <property type="match status" value="1"/>
</dbReference>
<evidence type="ECO:0000313" key="6">
    <source>
        <dbReference type="EMBL" id="VVC93889.1"/>
    </source>
</evidence>
<dbReference type="InterPro" id="IPR042185">
    <property type="entry name" value="Serpin_sf_2"/>
</dbReference>
<name>A0A5E4Q6I3_9NEOP</name>
<dbReference type="PROSITE" id="PS00284">
    <property type="entry name" value="SERPIN"/>
    <property type="match status" value="1"/>
</dbReference>
<protein>
    <recommendedName>
        <fullName evidence="5">Serpin domain-containing protein</fullName>
    </recommendedName>
</protein>
<gene>
    <name evidence="6" type="ORF">LSINAPIS_LOCUS5987</name>
</gene>
<dbReference type="InterPro" id="IPR000215">
    <property type="entry name" value="Serpin_fam"/>
</dbReference>
<keyword evidence="4" id="KW-0732">Signal</keyword>
<dbReference type="EMBL" id="FZQP02001804">
    <property type="protein sequence ID" value="VVC93889.1"/>
    <property type="molecule type" value="Genomic_DNA"/>
</dbReference>
<keyword evidence="7" id="KW-1185">Reference proteome</keyword>
<dbReference type="InterPro" id="IPR023796">
    <property type="entry name" value="Serpin_dom"/>
</dbReference>
<evidence type="ECO:0000256" key="1">
    <source>
        <dbReference type="ARBA" id="ARBA00022690"/>
    </source>
</evidence>
<evidence type="ECO:0000256" key="4">
    <source>
        <dbReference type="SAM" id="SignalP"/>
    </source>
</evidence>
<dbReference type="Pfam" id="PF00079">
    <property type="entry name" value="Serpin"/>
    <property type="match status" value="1"/>
</dbReference>
<dbReference type="AlphaFoldDB" id="A0A5E4Q6I3"/>
<evidence type="ECO:0000256" key="3">
    <source>
        <dbReference type="RuleBase" id="RU000411"/>
    </source>
</evidence>
<keyword evidence="2" id="KW-0722">Serine protease inhibitor</keyword>
<evidence type="ECO:0000313" key="7">
    <source>
        <dbReference type="Proteomes" id="UP000324832"/>
    </source>
</evidence>
<comment type="similarity">
    <text evidence="3">Belongs to the serpin family.</text>
</comment>
<feature type="signal peptide" evidence="4">
    <location>
        <begin position="1"/>
        <end position="16"/>
    </location>
</feature>
<dbReference type="GO" id="GO:0004867">
    <property type="term" value="F:serine-type endopeptidase inhibitor activity"/>
    <property type="evidence" value="ECO:0007669"/>
    <property type="project" value="UniProtKB-KW"/>
</dbReference>
<reference evidence="6 7" key="1">
    <citation type="submission" date="2017-07" db="EMBL/GenBank/DDBJ databases">
        <authorList>
            <person name="Talla V."/>
            <person name="Backstrom N."/>
        </authorList>
    </citation>
    <scope>NUCLEOTIDE SEQUENCE [LARGE SCALE GENOMIC DNA]</scope>
</reference>
<proteinExistence type="inferred from homology"/>
<dbReference type="InterPro" id="IPR042178">
    <property type="entry name" value="Serpin_sf_1"/>
</dbReference>